<dbReference type="InterPro" id="IPR027417">
    <property type="entry name" value="P-loop_NTPase"/>
</dbReference>
<dbReference type="OrthoDB" id="3337911at2"/>
<dbReference type="PANTHER" id="PTHR12788:SF10">
    <property type="entry name" value="PROTEIN-TYROSINE SULFOTRANSFERASE"/>
    <property type="match status" value="1"/>
</dbReference>
<protein>
    <submittedName>
        <fullName evidence="2">Sulfotransferase domain protein</fullName>
    </submittedName>
</protein>
<dbReference type="EMBL" id="ABCS01000004">
    <property type="protein sequence ID" value="EDM81337.1"/>
    <property type="molecule type" value="Genomic_DNA"/>
</dbReference>
<dbReference type="eggNOG" id="COG0457">
    <property type="taxonomic scope" value="Bacteria"/>
</dbReference>
<dbReference type="Proteomes" id="UP000005801">
    <property type="component" value="Unassembled WGS sequence"/>
</dbReference>
<dbReference type="InterPro" id="IPR026634">
    <property type="entry name" value="TPST-like"/>
</dbReference>
<dbReference type="STRING" id="391625.PPSIR1_40675"/>
<dbReference type="Pfam" id="PF13469">
    <property type="entry name" value="Sulfotransfer_3"/>
    <property type="match status" value="1"/>
</dbReference>
<comment type="caution">
    <text evidence="2">The sequence shown here is derived from an EMBL/GenBank/DDBJ whole genome shotgun (WGS) entry which is preliminary data.</text>
</comment>
<proteinExistence type="predicted"/>
<name>A6FYR5_9BACT</name>
<accession>A6FYR5</accession>
<sequence>MPDLDPSFLICSERSGSNLLRSILNAHSQIHAPQPIHLGAFWERAGEFGDLGEDRRWRALLGAVVDFLGEWRGSLGAGLQFELDGLAEALSERSFAAIYGHIYGEALARSGKAKLFIKENHTAQRAPLFLAAHPQARFVLQIRDPRDVVASCKRMTRYKYGSAEGATAMWRADQRAALELAERLPAEQLFTLRYEDLTASPEAVLSKLCAFLGVDYEAGMLEFHGSEDARRAADNSEAWRNLARPLMRDNSGRYAQTLTPEEVATVEAGAGALMARLGYAAQDPSRSQAEAAGGDASLHLQRLEDGSSGALVQAAIDRHLGLLAGGGPG</sequence>
<keyword evidence="3" id="KW-1185">Reference proteome</keyword>
<dbReference type="SUPFAM" id="SSF52540">
    <property type="entry name" value="P-loop containing nucleoside triphosphate hydrolases"/>
    <property type="match status" value="1"/>
</dbReference>
<reference evidence="2 3" key="1">
    <citation type="submission" date="2007-06" db="EMBL/GenBank/DDBJ databases">
        <authorList>
            <person name="Shimkets L."/>
            <person name="Ferriera S."/>
            <person name="Johnson J."/>
            <person name="Kravitz S."/>
            <person name="Beeson K."/>
            <person name="Sutton G."/>
            <person name="Rogers Y.-H."/>
            <person name="Friedman R."/>
            <person name="Frazier M."/>
            <person name="Venter J.C."/>
        </authorList>
    </citation>
    <scope>NUCLEOTIDE SEQUENCE [LARGE SCALE GENOMIC DNA]</scope>
    <source>
        <strain evidence="2 3">SIR-1</strain>
    </source>
</reference>
<evidence type="ECO:0000256" key="1">
    <source>
        <dbReference type="ARBA" id="ARBA00022679"/>
    </source>
</evidence>
<dbReference type="PANTHER" id="PTHR12788">
    <property type="entry name" value="PROTEIN-TYROSINE SULFOTRANSFERASE 2"/>
    <property type="match status" value="1"/>
</dbReference>
<dbReference type="RefSeq" id="WP_006969614.1">
    <property type="nucleotide sequence ID" value="NZ_ABCS01000004.1"/>
</dbReference>
<dbReference type="Gene3D" id="3.40.50.300">
    <property type="entry name" value="P-loop containing nucleotide triphosphate hydrolases"/>
    <property type="match status" value="1"/>
</dbReference>
<dbReference type="GO" id="GO:0008476">
    <property type="term" value="F:protein-tyrosine sulfotransferase activity"/>
    <property type="evidence" value="ECO:0007669"/>
    <property type="project" value="InterPro"/>
</dbReference>
<organism evidence="2 3">
    <name type="scientific">Plesiocystis pacifica SIR-1</name>
    <dbReference type="NCBI Taxonomy" id="391625"/>
    <lineage>
        <taxon>Bacteria</taxon>
        <taxon>Pseudomonadati</taxon>
        <taxon>Myxococcota</taxon>
        <taxon>Polyangia</taxon>
        <taxon>Nannocystales</taxon>
        <taxon>Nannocystaceae</taxon>
        <taxon>Plesiocystis</taxon>
    </lineage>
</organism>
<gene>
    <name evidence="2" type="ORF">PPSIR1_40675</name>
</gene>
<keyword evidence="1 2" id="KW-0808">Transferase</keyword>
<evidence type="ECO:0000313" key="2">
    <source>
        <dbReference type="EMBL" id="EDM81337.1"/>
    </source>
</evidence>
<dbReference type="AlphaFoldDB" id="A6FYR5"/>
<evidence type="ECO:0000313" key="3">
    <source>
        <dbReference type="Proteomes" id="UP000005801"/>
    </source>
</evidence>